<dbReference type="Proteomes" id="UP000532373">
    <property type="component" value="Unassembled WGS sequence"/>
</dbReference>
<comment type="caution">
    <text evidence="1">The sequence shown here is derived from an EMBL/GenBank/DDBJ whole genome shotgun (WGS) entry which is preliminary data.</text>
</comment>
<protein>
    <recommendedName>
        <fullName evidence="3">DUF4432 domain-containing protein</fullName>
    </recommendedName>
</protein>
<organism evidence="1 2">
    <name type="scientific">Aminobacter carboxidus</name>
    <dbReference type="NCBI Taxonomy" id="376165"/>
    <lineage>
        <taxon>Bacteria</taxon>
        <taxon>Pseudomonadati</taxon>
        <taxon>Pseudomonadota</taxon>
        <taxon>Alphaproteobacteria</taxon>
        <taxon>Hyphomicrobiales</taxon>
        <taxon>Phyllobacteriaceae</taxon>
        <taxon>Aminobacter</taxon>
    </lineage>
</organism>
<dbReference type="GO" id="GO:0030246">
    <property type="term" value="F:carbohydrate binding"/>
    <property type="evidence" value="ECO:0007669"/>
    <property type="project" value="InterPro"/>
</dbReference>
<evidence type="ECO:0000313" key="2">
    <source>
        <dbReference type="Proteomes" id="UP000532373"/>
    </source>
</evidence>
<dbReference type="RefSeq" id="WP_184773539.1">
    <property type="nucleotide sequence ID" value="NZ_JACHGI010000019.1"/>
</dbReference>
<evidence type="ECO:0000313" key="1">
    <source>
        <dbReference type="EMBL" id="MBB6469846.1"/>
    </source>
</evidence>
<sequence length="330" mass="36032">MKNAAELRPLVGDLRQLASVRRITLDDGPERGVRALAFSTGGGLDFWVIADRSLDIGTLHWKGEQLSWQSPAGFRAASLHAPEGDAGFGFNRSFGGFLITCGLDHIRQPVNGLPLHGHLPHTPARLLNYGEHWEANEPVLFCEGEIMQWRYGAETFRLRRRIEAPIGGGVMRLIDRVENIGPTPQNLAILYHFNLGYPGITDGSAVMHDSAAVLDRLTMPDGLEPAPATIRKVSAMTMSECVVETPVADGVRRISFRFDAKTLPYLQLWRDLRPRCGVLSIEPCNAAKAADGSNEPTCTLKPGETATFQIEISICDAATQPVAPNTKETG</sequence>
<dbReference type="GO" id="GO:0003824">
    <property type="term" value="F:catalytic activity"/>
    <property type="evidence" value="ECO:0007669"/>
    <property type="project" value="InterPro"/>
</dbReference>
<evidence type="ECO:0008006" key="3">
    <source>
        <dbReference type="Google" id="ProtNLM"/>
    </source>
</evidence>
<dbReference type="InterPro" id="IPR027839">
    <property type="entry name" value="DUF4432"/>
</dbReference>
<dbReference type="SUPFAM" id="SSF74650">
    <property type="entry name" value="Galactose mutarotase-like"/>
    <property type="match status" value="1"/>
</dbReference>
<dbReference type="Pfam" id="PF14486">
    <property type="entry name" value="DUF4432"/>
    <property type="match status" value="1"/>
</dbReference>
<dbReference type="GO" id="GO:0005975">
    <property type="term" value="P:carbohydrate metabolic process"/>
    <property type="evidence" value="ECO:0007669"/>
    <property type="project" value="InterPro"/>
</dbReference>
<dbReference type="AlphaFoldDB" id="A0A8E1WIV3"/>
<gene>
    <name evidence="1" type="ORF">HNQ96_005740</name>
</gene>
<name>A0A8E1WIV3_9HYPH</name>
<reference evidence="1 2" key="1">
    <citation type="submission" date="2020-08" db="EMBL/GenBank/DDBJ databases">
        <title>Genomic Encyclopedia of Type Strains, Phase IV (KMG-IV): sequencing the most valuable type-strain genomes for metagenomic binning, comparative biology and taxonomic classification.</title>
        <authorList>
            <person name="Goeker M."/>
        </authorList>
    </citation>
    <scope>NUCLEOTIDE SEQUENCE [LARGE SCALE GENOMIC DNA]</scope>
    <source>
        <strain evidence="1 2">DSM 17454</strain>
    </source>
</reference>
<accession>A0A8E1WIV3</accession>
<dbReference type="InterPro" id="IPR011013">
    <property type="entry name" value="Gal_mutarotase_sf_dom"/>
</dbReference>
<dbReference type="InterPro" id="IPR014718">
    <property type="entry name" value="GH-type_carb-bd"/>
</dbReference>
<dbReference type="Gene3D" id="2.70.98.10">
    <property type="match status" value="1"/>
</dbReference>
<dbReference type="EMBL" id="JACHGI010000019">
    <property type="protein sequence ID" value="MBB6469846.1"/>
    <property type="molecule type" value="Genomic_DNA"/>
</dbReference>
<proteinExistence type="predicted"/>